<dbReference type="PANTHER" id="PTHR43793">
    <property type="entry name" value="FAD SYNTHASE"/>
    <property type="match status" value="1"/>
</dbReference>
<dbReference type="InterPro" id="IPR011611">
    <property type="entry name" value="PfkB_dom"/>
</dbReference>
<dbReference type="PANTHER" id="PTHR43793:SF2">
    <property type="entry name" value="BIFUNCTIONAL PROTEIN HLDE"/>
    <property type="match status" value="1"/>
</dbReference>
<keyword evidence="7" id="KW-0418">Kinase</keyword>
<evidence type="ECO:0000256" key="1">
    <source>
        <dbReference type="ARBA" id="ARBA00022679"/>
    </source>
</evidence>
<dbReference type="GO" id="GO:0016301">
    <property type="term" value="F:kinase activity"/>
    <property type="evidence" value="ECO:0007669"/>
    <property type="project" value="UniProtKB-KW"/>
</dbReference>
<dbReference type="Gene3D" id="3.40.50.620">
    <property type="entry name" value="HUPs"/>
    <property type="match status" value="1"/>
</dbReference>
<dbReference type="SUPFAM" id="SSF53613">
    <property type="entry name" value="Ribokinase-like"/>
    <property type="match status" value="1"/>
</dbReference>
<dbReference type="InterPro" id="IPR014729">
    <property type="entry name" value="Rossmann-like_a/b/a_fold"/>
</dbReference>
<feature type="domain" description="Cytidyltransferase-like" evidence="6">
    <location>
        <begin position="327"/>
        <end position="421"/>
    </location>
</feature>
<keyword evidence="1" id="KW-0808">Transferase</keyword>
<dbReference type="AlphaFoldDB" id="A0AAE3VXF8"/>
<evidence type="ECO:0000259" key="5">
    <source>
        <dbReference type="Pfam" id="PF00294"/>
    </source>
</evidence>
<name>A0AAE3VXF8_9ACTN</name>
<dbReference type="Pfam" id="PF00294">
    <property type="entry name" value="PfkB"/>
    <property type="match status" value="1"/>
</dbReference>
<protein>
    <submittedName>
        <fullName evidence="7">RfaE bifunctional protein nucleotidyltransferase chain/domain/rfaE bifunctional protein kinase chain/domain</fullName>
    </submittedName>
</protein>
<evidence type="ECO:0000256" key="3">
    <source>
        <dbReference type="ARBA" id="ARBA00023268"/>
    </source>
</evidence>
<accession>A0AAE3VXF8</accession>
<proteinExistence type="predicted"/>
<keyword evidence="4" id="KW-0119">Carbohydrate metabolism</keyword>
<evidence type="ECO:0000259" key="6">
    <source>
        <dbReference type="Pfam" id="PF01467"/>
    </source>
</evidence>
<evidence type="ECO:0000313" key="8">
    <source>
        <dbReference type="Proteomes" id="UP001240236"/>
    </source>
</evidence>
<comment type="caution">
    <text evidence="7">The sequence shown here is derived from an EMBL/GenBank/DDBJ whole genome shotgun (WGS) entry which is preliminary data.</text>
</comment>
<dbReference type="Proteomes" id="UP001240236">
    <property type="component" value="Unassembled WGS sequence"/>
</dbReference>
<evidence type="ECO:0000256" key="2">
    <source>
        <dbReference type="ARBA" id="ARBA00022695"/>
    </source>
</evidence>
<evidence type="ECO:0000256" key="4">
    <source>
        <dbReference type="ARBA" id="ARBA00023277"/>
    </source>
</evidence>
<dbReference type="InterPro" id="IPR004821">
    <property type="entry name" value="Cyt_trans-like"/>
</dbReference>
<dbReference type="EMBL" id="JAUSUZ010000001">
    <property type="protein sequence ID" value="MDQ0365367.1"/>
    <property type="molecule type" value="Genomic_DNA"/>
</dbReference>
<feature type="domain" description="Carbohydrate kinase PfkB" evidence="5">
    <location>
        <begin position="8"/>
        <end position="297"/>
    </location>
</feature>
<evidence type="ECO:0000313" key="7">
    <source>
        <dbReference type="EMBL" id="MDQ0365367.1"/>
    </source>
</evidence>
<dbReference type="RefSeq" id="WP_307237873.1">
    <property type="nucleotide sequence ID" value="NZ_JAUSUZ010000001.1"/>
</dbReference>
<reference evidence="7 8" key="1">
    <citation type="submission" date="2023-07" db="EMBL/GenBank/DDBJ databases">
        <title>Sequencing the genomes of 1000 actinobacteria strains.</title>
        <authorList>
            <person name="Klenk H.-P."/>
        </authorList>
    </citation>
    <scope>NUCLEOTIDE SEQUENCE [LARGE SCALE GENOMIC DNA]</scope>
    <source>
        <strain evidence="7 8">DSM 44709</strain>
    </source>
</reference>
<gene>
    <name evidence="7" type="ORF">J2S42_002036</name>
</gene>
<dbReference type="InterPro" id="IPR029056">
    <property type="entry name" value="Ribokinase-like"/>
</dbReference>
<keyword evidence="8" id="KW-1185">Reference proteome</keyword>
<dbReference type="Gene3D" id="3.40.1190.20">
    <property type="match status" value="1"/>
</dbReference>
<dbReference type="Pfam" id="PF01467">
    <property type="entry name" value="CTP_transf_like"/>
    <property type="match status" value="1"/>
</dbReference>
<dbReference type="InterPro" id="IPR050385">
    <property type="entry name" value="Archaeal_FAD_synthase"/>
</dbReference>
<organism evidence="7 8">
    <name type="scientific">Catenuloplanes indicus</name>
    <dbReference type="NCBI Taxonomy" id="137267"/>
    <lineage>
        <taxon>Bacteria</taxon>
        <taxon>Bacillati</taxon>
        <taxon>Actinomycetota</taxon>
        <taxon>Actinomycetes</taxon>
        <taxon>Micromonosporales</taxon>
        <taxon>Micromonosporaceae</taxon>
        <taxon>Catenuloplanes</taxon>
    </lineage>
</organism>
<dbReference type="GO" id="GO:0016779">
    <property type="term" value="F:nucleotidyltransferase activity"/>
    <property type="evidence" value="ECO:0007669"/>
    <property type="project" value="UniProtKB-KW"/>
</dbReference>
<dbReference type="NCBIfam" id="TIGR00125">
    <property type="entry name" value="cyt_tran_rel"/>
    <property type="match status" value="1"/>
</dbReference>
<keyword evidence="2" id="KW-0548">Nucleotidyltransferase</keyword>
<dbReference type="SUPFAM" id="SSF52374">
    <property type="entry name" value="Nucleotidylyl transferase"/>
    <property type="match status" value="1"/>
</dbReference>
<keyword evidence="3" id="KW-0511">Multifunctional enzyme</keyword>
<sequence length="460" mass="46779">MTDENRDLLVIVGDTLLDRDVDGSVRRIAPDAPAPVLDEESTTDRPGGAGLAALLAASTGIDVALVTALASDPAAARVVELLTAAGIEVYALPSAVPTPEKIRLRADGQVLVRLDRGGEPAVPADAPRAALDVIGRATAILVSDYGRGVARQPAVRRALEQTRAPIVWDPHPRGPAPVPNVRLVTPNAAEARAMSGDAGGGTALAAAERAGFALKRHWRAGAVAVTVGAAGAVLCHGGSTPLVLPAPDVPDGDTCGAGDRFASTAALALARGALVSEAVREAVNAASAYVAAGGAAGAIAPVPPERTTDAGAIADRVRARGGTVVATGGCFDLLHAGHLATLRAARKLGDCLIVCLNSDASVSALKGPDRPLTAQQDRAALLAALDCVDAVVIFDEPTPEAVLTWLRPDVWVKGGDYSGDAELPESALVRRWGGRTVIVPYLSGRSTTSTIETISALSRG</sequence>